<feature type="transmembrane region" description="Helical" evidence="6">
    <location>
        <begin position="62"/>
        <end position="82"/>
    </location>
</feature>
<evidence type="ECO:0000259" key="7">
    <source>
        <dbReference type="Pfam" id="PF02687"/>
    </source>
</evidence>
<evidence type="ECO:0000256" key="4">
    <source>
        <dbReference type="ARBA" id="ARBA00022989"/>
    </source>
</evidence>
<comment type="subcellular location">
    <subcellularLocation>
        <location evidence="1 6">Cell membrane</location>
        <topology evidence="1 6">Multi-pass membrane protein</topology>
    </subcellularLocation>
</comment>
<feature type="transmembrane region" description="Helical" evidence="6">
    <location>
        <begin position="582"/>
        <end position="604"/>
    </location>
</feature>
<comment type="caution">
    <text evidence="8">The sequence shown here is derived from an EMBL/GenBank/DDBJ whole genome shotgun (WGS) entry which is preliminary data.</text>
</comment>
<comment type="similarity">
    <text evidence="6">Belongs to the ABC-4 integral membrane protein family.</text>
</comment>
<feature type="transmembrane region" description="Helical" evidence="6">
    <location>
        <begin position="201"/>
        <end position="219"/>
    </location>
</feature>
<dbReference type="PANTHER" id="PTHR46795">
    <property type="entry name" value="ABC TRANSPORTER PERMEASE-RELATED-RELATED"/>
    <property type="match status" value="1"/>
</dbReference>
<dbReference type="RefSeq" id="WP_379595905.1">
    <property type="nucleotide sequence ID" value="NZ_JBHUDE010000008.1"/>
</dbReference>
<feature type="transmembrane region" description="Helical" evidence="6">
    <location>
        <begin position="103"/>
        <end position="129"/>
    </location>
</feature>
<evidence type="ECO:0000313" key="8">
    <source>
        <dbReference type="EMBL" id="MFD1606524.1"/>
    </source>
</evidence>
<feature type="transmembrane region" description="Helical" evidence="6">
    <location>
        <begin position="231"/>
        <end position="254"/>
    </location>
</feature>
<keyword evidence="2 6" id="KW-1003">Cell membrane</keyword>
<dbReference type="PIRSF" id="PIRSF018968">
    <property type="entry name" value="ABC_permease_BceB"/>
    <property type="match status" value="1"/>
</dbReference>
<evidence type="ECO:0000256" key="1">
    <source>
        <dbReference type="ARBA" id="ARBA00004651"/>
    </source>
</evidence>
<reference evidence="9" key="1">
    <citation type="journal article" date="2019" name="Int. J. Syst. Evol. Microbiol.">
        <title>The Global Catalogue of Microorganisms (GCM) 10K type strain sequencing project: providing services to taxonomists for standard genome sequencing and annotation.</title>
        <authorList>
            <consortium name="The Broad Institute Genomics Platform"/>
            <consortium name="The Broad Institute Genome Sequencing Center for Infectious Disease"/>
            <person name="Wu L."/>
            <person name="Ma J."/>
        </authorList>
    </citation>
    <scope>NUCLEOTIDE SEQUENCE [LARGE SCALE GENOMIC DNA]</scope>
    <source>
        <strain evidence="9">CGMCC 1.12376</strain>
    </source>
</reference>
<feature type="domain" description="ABC3 transporter permease C-terminal" evidence="7">
    <location>
        <begin position="66"/>
        <end position="172"/>
    </location>
</feature>
<organism evidence="8 9">
    <name type="scientific">Oceanobacillus luteolus</name>
    <dbReference type="NCBI Taxonomy" id="1274358"/>
    <lineage>
        <taxon>Bacteria</taxon>
        <taxon>Bacillati</taxon>
        <taxon>Bacillota</taxon>
        <taxon>Bacilli</taxon>
        <taxon>Bacillales</taxon>
        <taxon>Bacillaceae</taxon>
        <taxon>Oceanobacillus</taxon>
    </lineage>
</organism>
<evidence type="ECO:0000313" key="9">
    <source>
        <dbReference type="Proteomes" id="UP001597221"/>
    </source>
</evidence>
<feature type="transmembrane region" description="Helical" evidence="6">
    <location>
        <begin position="523"/>
        <end position="548"/>
    </location>
</feature>
<dbReference type="InterPro" id="IPR003838">
    <property type="entry name" value="ABC3_permease_C"/>
</dbReference>
<dbReference type="Pfam" id="PF02687">
    <property type="entry name" value="FtsX"/>
    <property type="match status" value="1"/>
</dbReference>
<sequence length="650" mass="73928">MRRFFYSKLALSNMNKHRKTYIPYILSNIFIIAMFYMMHFISSNPGLKEMSGGEALITMLTLGNYVIGIFSVIFLFYTNSFLIKRRKKEFGLFNVLGMEKKHVAKVISIETFFASALSLLLGLTSGIVLSKLMFLLLSNILQFNIQFTYFISVLSIVYSVLLFSGIFILILLNNLRHIHLAKPIELLRGGQVGEKEPKTKWLLVVIGLITLGYGYYIALVTESPLTAMVKFFLAVVLVIIGTYALFTAGTIALLKLLRKNKKFYYQTKHFISVSGMIYRMKQNAAGLASICILSTMVLIMLSTTVSLYIGMEDSLEHRYPKEISVSAFDVSLEEAESIEKNIVDEADEHNVEMINPIHYRSVEFPMTQQGNSFSAHDPESQSFTDISIIEAMPLDEYNQLEKQSATLDDDEVLLYTFRGDPIEDTITIADQEFKIKDQLDDLTFDGMAVAMLTNRYFVIMKDENIINEISPKEDLSYYYGFDTEADSETEIALTLSLSQLLKEQSIEGYAEGKEEARESFYSLYGGLFFLGIFLGALFIMATVLIMYYKQISEGYDDKKRFEIMQNVGLSKEEIKKSIHGQVLIVFFMPLVGAVIHIAFAFKVITKLLALLNMTNVSLFVLWTVITVLVFAVFYAIVYLVTAREYYKIVS</sequence>
<keyword evidence="3 6" id="KW-0812">Transmembrane</keyword>
<feature type="transmembrane region" description="Helical" evidence="6">
    <location>
        <begin position="284"/>
        <end position="311"/>
    </location>
</feature>
<feature type="transmembrane region" description="Helical" evidence="6">
    <location>
        <begin position="149"/>
        <end position="172"/>
    </location>
</feature>
<dbReference type="EMBL" id="JBHUDE010000008">
    <property type="protein sequence ID" value="MFD1606524.1"/>
    <property type="molecule type" value="Genomic_DNA"/>
</dbReference>
<dbReference type="PANTHER" id="PTHR46795:SF3">
    <property type="entry name" value="ABC TRANSPORTER PERMEASE"/>
    <property type="match status" value="1"/>
</dbReference>
<evidence type="ECO:0000256" key="2">
    <source>
        <dbReference type="ARBA" id="ARBA00022475"/>
    </source>
</evidence>
<evidence type="ECO:0000256" key="6">
    <source>
        <dbReference type="PIRNR" id="PIRNR018968"/>
    </source>
</evidence>
<protein>
    <submittedName>
        <fullName evidence="8">FtsX-like permease family protein</fullName>
    </submittedName>
</protein>
<accession>A0ABW4HLP7</accession>
<keyword evidence="4 6" id="KW-1133">Transmembrane helix</keyword>
<evidence type="ECO:0000256" key="3">
    <source>
        <dbReference type="ARBA" id="ARBA00022692"/>
    </source>
</evidence>
<feature type="transmembrane region" description="Helical" evidence="6">
    <location>
        <begin position="616"/>
        <end position="640"/>
    </location>
</feature>
<feature type="transmembrane region" description="Helical" evidence="6">
    <location>
        <begin position="21"/>
        <end position="42"/>
    </location>
</feature>
<dbReference type="Proteomes" id="UP001597221">
    <property type="component" value="Unassembled WGS sequence"/>
</dbReference>
<name>A0ABW4HLP7_9BACI</name>
<keyword evidence="6" id="KW-0813">Transport</keyword>
<proteinExistence type="inferred from homology"/>
<keyword evidence="9" id="KW-1185">Reference proteome</keyword>
<dbReference type="InterPro" id="IPR027022">
    <property type="entry name" value="ABC_permease_BceB-typ"/>
</dbReference>
<evidence type="ECO:0000256" key="5">
    <source>
        <dbReference type="ARBA" id="ARBA00023136"/>
    </source>
</evidence>
<dbReference type="InterPro" id="IPR052536">
    <property type="entry name" value="ABC-4_Integral_Memb_Prot"/>
</dbReference>
<keyword evidence="5 6" id="KW-0472">Membrane</keyword>
<gene>
    <name evidence="8" type="ORF">ACFSBH_02445</name>
</gene>